<feature type="compositionally biased region" description="Basic and acidic residues" evidence="9">
    <location>
        <begin position="144"/>
        <end position="156"/>
    </location>
</feature>
<dbReference type="GO" id="GO:0005737">
    <property type="term" value="C:cytoplasm"/>
    <property type="evidence" value="ECO:0007669"/>
    <property type="project" value="UniProtKB-ARBA"/>
</dbReference>
<dbReference type="EMBL" id="CAACVR010000001">
    <property type="protein sequence ID" value="VEU19929.1"/>
    <property type="molecule type" value="Genomic_DNA"/>
</dbReference>
<dbReference type="GO" id="GO:0005730">
    <property type="term" value="C:nucleolus"/>
    <property type="evidence" value="ECO:0007669"/>
    <property type="project" value="UniProtKB-SubCell"/>
</dbReference>
<feature type="compositionally biased region" description="Basic and acidic residues" evidence="9">
    <location>
        <begin position="122"/>
        <end position="136"/>
    </location>
</feature>
<dbReference type="InterPro" id="IPR033411">
    <property type="entry name" value="Ribonuclease_PIN"/>
</dbReference>
<evidence type="ECO:0000256" key="3">
    <source>
        <dbReference type="ARBA" id="ARBA00022723"/>
    </source>
</evidence>
<comment type="function">
    <text evidence="7">Required for the synthesis of 40S ribosome subunits. Has a role in processing 20S pre-rRNA into the mature 18S rRNA, where it is required for cleavage at the 3' end of the mature 18S rRNA (D-site). Accompanies the 20S pre-rRNA from the nucleus to the cytoplasm.</text>
</comment>
<evidence type="ECO:0000313" key="12">
    <source>
        <dbReference type="EMBL" id="VEU19929.1"/>
    </source>
</evidence>
<feature type="region of interest" description="Disordered" evidence="9">
    <location>
        <begin position="114"/>
        <end position="166"/>
    </location>
</feature>
<feature type="binding site" evidence="8">
    <location>
        <position position="317"/>
    </location>
    <ligand>
        <name>Zn(2+)</name>
        <dbReference type="ChEBI" id="CHEBI:29105"/>
    </ligand>
</feature>
<name>A0A448YGA3_BRENA</name>
<evidence type="ECO:0000256" key="5">
    <source>
        <dbReference type="ARBA" id="ARBA00022833"/>
    </source>
</evidence>
<evidence type="ECO:0000313" key="13">
    <source>
        <dbReference type="Proteomes" id="UP000290900"/>
    </source>
</evidence>
<keyword evidence="3 7" id="KW-0479">Metal-binding</keyword>
<dbReference type="CDD" id="cd09876">
    <property type="entry name" value="PIN_Nob1-like"/>
    <property type="match status" value="1"/>
</dbReference>
<feature type="domain" description="Nin one binding (NOB1) Zn-ribbon-like" evidence="10">
    <location>
        <begin position="307"/>
        <end position="382"/>
    </location>
</feature>
<dbReference type="OrthoDB" id="446759at2759"/>
<dbReference type="FunCoup" id="A0A448YGA3">
    <property type="interactions" value="1077"/>
</dbReference>
<evidence type="ECO:0000256" key="2">
    <source>
        <dbReference type="ARBA" id="ARBA00022722"/>
    </source>
</evidence>
<evidence type="ECO:0000256" key="6">
    <source>
        <dbReference type="ARBA" id="ARBA00023242"/>
    </source>
</evidence>
<feature type="binding site" evidence="8">
    <location>
        <position position="336"/>
    </location>
    <ligand>
        <name>Zn(2+)</name>
        <dbReference type="ChEBI" id="CHEBI:29105"/>
    </ligand>
</feature>
<dbReference type="GO" id="GO:0030688">
    <property type="term" value="C:preribosome, small subunit precursor"/>
    <property type="evidence" value="ECO:0007669"/>
    <property type="project" value="TreeGrafter"/>
</dbReference>
<dbReference type="GO" id="GO:0030490">
    <property type="term" value="P:maturation of SSU-rRNA"/>
    <property type="evidence" value="ECO:0007669"/>
    <property type="project" value="TreeGrafter"/>
</dbReference>
<comment type="similarity">
    <text evidence="1 7">Belongs to the NOB1 family.</text>
</comment>
<evidence type="ECO:0000256" key="4">
    <source>
        <dbReference type="ARBA" id="ARBA00022801"/>
    </source>
</evidence>
<evidence type="ECO:0000256" key="9">
    <source>
        <dbReference type="SAM" id="MobiDB-lite"/>
    </source>
</evidence>
<dbReference type="GO" id="GO:0046872">
    <property type="term" value="F:metal ion binding"/>
    <property type="evidence" value="ECO:0007669"/>
    <property type="project" value="UniProtKB-UniRule"/>
</dbReference>
<dbReference type="Pfam" id="PF08772">
    <property type="entry name" value="Zn_ribbon_NOB1"/>
    <property type="match status" value="1"/>
</dbReference>
<dbReference type="PIRSF" id="PIRSF037125">
    <property type="entry name" value="D-site_20S_pre-rRNA_nuclease"/>
    <property type="match status" value="1"/>
</dbReference>
<accession>A0A448YGA3</accession>
<dbReference type="STRING" id="13370.A0A448YGA3"/>
<proteinExistence type="inferred from homology"/>
<dbReference type="Gene3D" id="3.40.50.1010">
    <property type="entry name" value="5'-nuclease"/>
    <property type="match status" value="1"/>
</dbReference>
<dbReference type="Pfam" id="PF17146">
    <property type="entry name" value="PIN_6"/>
    <property type="match status" value="1"/>
</dbReference>
<dbReference type="AlphaFoldDB" id="A0A448YGA3"/>
<keyword evidence="4" id="KW-0378">Hydrolase</keyword>
<feature type="compositionally biased region" description="Basic and acidic residues" evidence="9">
    <location>
        <begin position="202"/>
        <end position="219"/>
    </location>
</feature>
<feature type="binding site" evidence="8">
    <location>
        <position position="339"/>
    </location>
    <ligand>
        <name>Zn(2+)</name>
        <dbReference type="ChEBI" id="CHEBI:29105"/>
    </ligand>
</feature>
<dbReference type="Gene3D" id="6.20.210.10">
    <property type="entry name" value="Nin one binding (NOB1), Zn-ribbon-like"/>
    <property type="match status" value="1"/>
</dbReference>
<dbReference type="SUPFAM" id="SSF144206">
    <property type="entry name" value="NOB1 zinc finger-like"/>
    <property type="match status" value="1"/>
</dbReference>
<dbReference type="InterPro" id="IPR039907">
    <property type="entry name" value="NOB1"/>
</dbReference>
<evidence type="ECO:0000256" key="8">
    <source>
        <dbReference type="PIRSR" id="PIRSR037125-1"/>
    </source>
</evidence>
<dbReference type="InterPro" id="IPR017117">
    <property type="entry name" value="Nob1_euk"/>
</dbReference>
<protein>
    <recommendedName>
        <fullName evidence="7">20S-pre-rRNA D-site endonuclease NOB1</fullName>
    </recommendedName>
</protein>
<dbReference type="GO" id="GO:0016787">
    <property type="term" value="F:hydrolase activity"/>
    <property type="evidence" value="ECO:0007669"/>
    <property type="project" value="UniProtKB-KW"/>
</dbReference>
<feature type="compositionally biased region" description="Basic residues" evidence="9">
    <location>
        <begin position="188"/>
        <end position="201"/>
    </location>
</feature>
<evidence type="ECO:0000256" key="7">
    <source>
        <dbReference type="PIRNR" id="PIRNR037125"/>
    </source>
</evidence>
<keyword evidence="2" id="KW-0540">Nuclease</keyword>
<feature type="region of interest" description="Disordered" evidence="9">
    <location>
        <begin position="180"/>
        <end position="247"/>
    </location>
</feature>
<evidence type="ECO:0000259" key="10">
    <source>
        <dbReference type="Pfam" id="PF08772"/>
    </source>
</evidence>
<keyword evidence="6 7" id="KW-0539">Nucleus</keyword>
<reference evidence="12 13" key="1">
    <citation type="submission" date="2018-12" db="EMBL/GenBank/DDBJ databases">
        <authorList>
            <person name="Tiukova I."/>
            <person name="Dainat J."/>
        </authorList>
    </citation>
    <scope>NUCLEOTIDE SEQUENCE [LARGE SCALE GENOMIC DNA]</scope>
</reference>
<sequence>MSNSSPKVNTLILDAGPLITQSAGQLQNLAENFYTTPGVFNELRDERVRSQLPIWAERLQVRQPKKESINAVSNFAKLTGDYAVLSVNDVHLIALTYEIECELNHGNWRLRESPGQKRRFERGRESEKEKEKRNEKEEEDRKDDEEKVGVAADKESNPPQKQDADDGWTIVKDKSLHADSDPLFLPVKPRRRGGKRHKKKESSKLLDNQEKVPEKKKEQTVAQPDPSSLKNPEDLNADYSEDDDDGEWITPENLYETMLKDNNESMEKDKTSLTKVKAALATGDFAIQNVALQIGLDLMNTMSGMRIKRVRNYMYRCYACFTLTPMPKNGVPRHFCPNCGGATVTRCAVSVNAGTGEVTPFLKKNFEWHSKGNVYSMPSPLSKNAAKRYGRKGFQHRGNPNIDDIYLREDQKEYQQALKDAEWQRRQTEKAMEDFVGGGSADNIVSPFLAGGGSRAVRINVGRGKNANAPRRQRK</sequence>
<keyword evidence="5 7" id="KW-0862">Zinc</keyword>
<dbReference type="GO" id="GO:0004521">
    <property type="term" value="F:RNA endonuclease activity"/>
    <property type="evidence" value="ECO:0007669"/>
    <property type="project" value="UniProtKB-UniRule"/>
</dbReference>
<comment type="subcellular location">
    <subcellularLocation>
        <location evidence="7">Nucleus</location>
        <location evidence="7">Nucleolus</location>
    </subcellularLocation>
</comment>
<organism evidence="12 13">
    <name type="scientific">Brettanomyces naardenensis</name>
    <name type="common">Yeast</name>
    <dbReference type="NCBI Taxonomy" id="13370"/>
    <lineage>
        <taxon>Eukaryota</taxon>
        <taxon>Fungi</taxon>
        <taxon>Dikarya</taxon>
        <taxon>Ascomycota</taxon>
        <taxon>Saccharomycotina</taxon>
        <taxon>Pichiomycetes</taxon>
        <taxon>Pichiales</taxon>
        <taxon>Pichiaceae</taxon>
        <taxon>Brettanomyces</taxon>
    </lineage>
</organism>
<keyword evidence="13" id="KW-1185">Reference proteome</keyword>
<dbReference type="InterPro" id="IPR036283">
    <property type="entry name" value="NOB1_Zf-like_sf"/>
</dbReference>
<dbReference type="Proteomes" id="UP000290900">
    <property type="component" value="Unassembled WGS sequence"/>
</dbReference>
<dbReference type="PANTHER" id="PTHR12814:SF2">
    <property type="entry name" value="RNA-BINDING PROTEIN NOB1"/>
    <property type="match status" value="1"/>
</dbReference>
<dbReference type="InterPro" id="IPR014881">
    <property type="entry name" value="NOB1_Zn-bd"/>
</dbReference>
<evidence type="ECO:0000256" key="1">
    <source>
        <dbReference type="ARBA" id="ARBA00005858"/>
    </source>
</evidence>
<dbReference type="FunFam" id="3.40.50.1010:FF:000020">
    <property type="entry name" value="20S-pre-rRNA D-site endonuclease NOB1"/>
    <property type="match status" value="1"/>
</dbReference>
<feature type="domain" description="Ribonuclease PIN" evidence="11">
    <location>
        <begin position="11"/>
        <end position="99"/>
    </location>
</feature>
<feature type="compositionally biased region" description="Polar residues" evidence="9">
    <location>
        <begin position="220"/>
        <end position="230"/>
    </location>
</feature>
<gene>
    <name evidence="12" type="ORF">BRENAR_LOCUS664</name>
</gene>
<dbReference type="PANTHER" id="PTHR12814">
    <property type="entry name" value="RNA-BINDING PROTEIN NOB1"/>
    <property type="match status" value="1"/>
</dbReference>
<feature type="binding site" evidence="8">
    <location>
        <position position="320"/>
    </location>
    <ligand>
        <name>Zn(2+)</name>
        <dbReference type="ChEBI" id="CHEBI:29105"/>
    </ligand>
</feature>
<dbReference type="InParanoid" id="A0A448YGA3"/>
<feature type="compositionally biased region" description="Acidic residues" evidence="9">
    <location>
        <begin position="235"/>
        <end position="247"/>
    </location>
</feature>
<evidence type="ECO:0000259" key="11">
    <source>
        <dbReference type="Pfam" id="PF17146"/>
    </source>
</evidence>